<feature type="region of interest" description="Disordered" evidence="1">
    <location>
        <begin position="50"/>
        <end position="121"/>
    </location>
</feature>
<accession>A0A0G4I4W8</accession>
<sequence>MQTTELTQCQRFLKNKEDQNFSLQLRLGESQQKEKQTLKWLNLLLEERRGKERKCTQQSGQKECVSDPSGSHVLVGSPPGQSPQVRLHLPPSSAKTNPEAQSLHWSSDQQPEGGAAASSDIQLSKLPLYRQALSQAAPKQTSLPSTGEQAPSVSLSEKVEGVPVSGPVPSPSPSTWKGGEEAARKGEEVRVSDEKEERPNDDKPLPDTEKKEKEGKDGDSLKRPTHEEGTQPNETETEKEPERLPTPNPGKGVHEQPAPKPTYMYPPPYAPPFPSPYPTHLPLGGLHIIRSTAPPAPQPAFPYPPPTPPTLYYPPVPTSHQIPHPVAPPVVLAQPAQSLPHVSTHGRTPSDARGSTAPFL</sequence>
<protein>
    <submittedName>
        <fullName evidence="2">Uncharacterized protein</fullName>
    </submittedName>
</protein>
<feature type="compositionally biased region" description="Pro residues" evidence="1">
    <location>
        <begin position="258"/>
        <end position="272"/>
    </location>
</feature>
<proteinExistence type="predicted"/>
<dbReference type="VEuPathDB" id="CryptoDB:Cvel_10948"/>
<dbReference type="AlphaFoldDB" id="A0A0G4I4W8"/>
<feature type="compositionally biased region" description="Basic and acidic residues" evidence="1">
    <location>
        <begin position="178"/>
        <end position="229"/>
    </location>
</feature>
<name>A0A0G4I4W8_9ALVE</name>
<feature type="compositionally biased region" description="Polar residues" evidence="1">
    <location>
        <begin position="134"/>
        <end position="155"/>
    </location>
</feature>
<evidence type="ECO:0000313" key="2">
    <source>
        <dbReference type="EMBL" id="CEM51922.1"/>
    </source>
</evidence>
<gene>
    <name evidence="2" type="ORF">Cvel_10948</name>
</gene>
<dbReference type="EMBL" id="CDMZ01005093">
    <property type="protein sequence ID" value="CEM51922.1"/>
    <property type="molecule type" value="Genomic_DNA"/>
</dbReference>
<reference evidence="2" key="1">
    <citation type="submission" date="2014-11" db="EMBL/GenBank/DDBJ databases">
        <authorList>
            <person name="Otto D Thomas"/>
            <person name="Naeem Raeece"/>
        </authorList>
    </citation>
    <scope>NUCLEOTIDE SEQUENCE</scope>
</reference>
<feature type="region of interest" description="Disordered" evidence="1">
    <location>
        <begin position="134"/>
        <end position="272"/>
    </location>
</feature>
<evidence type="ECO:0000256" key="1">
    <source>
        <dbReference type="SAM" id="MobiDB-lite"/>
    </source>
</evidence>
<feature type="region of interest" description="Disordered" evidence="1">
    <location>
        <begin position="339"/>
        <end position="360"/>
    </location>
</feature>
<feature type="compositionally biased region" description="Polar residues" evidence="1">
    <location>
        <begin position="93"/>
        <end position="110"/>
    </location>
</feature>
<organism evidence="2">
    <name type="scientific">Chromera velia CCMP2878</name>
    <dbReference type="NCBI Taxonomy" id="1169474"/>
    <lineage>
        <taxon>Eukaryota</taxon>
        <taxon>Sar</taxon>
        <taxon>Alveolata</taxon>
        <taxon>Colpodellida</taxon>
        <taxon>Chromeraceae</taxon>
        <taxon>Chromera</taxon>
    </lineage>
</organism>